<dbReference type="EMBL" id="JAMZIH010006847">
    <property type="protein sequence ID" value="KAJ1673520.1"/>
    <property type="molecule type" value="Genomic_DNA"/>
</dbReference>
<dbReference type="Proteomes" id="UP001145114">
    <property type="component" value="Unassembled WGS sequence"/>
</dbReference>
<proteinExistence type="predicted"/>
<organism evidence="1 2">
    <name type="scientific">Spiromyces aspiralis</name>
    <dbReference type="NCBI Taxonomy" id="68401"/>
    <lineage>
        <taxon>Eukaryota</taxon>
        <taxon>Fungi</taxon>
        <taxon>Fungi incertae sedis</taxon>
        <taxon>Zoopagomycota</taxon>
        <taxon>Kickxellomycotina</taxon>
        <taxon>Kickxellomycetes</taxon>
        <taxon>Kickxellales</taxon>
        <taxon>Kickxellaceae</taxon>
        <taxon>Spiromyces</taxon>
    </lineage>
</organism>
<name>A0ACC1HAG2_9FUNG</name>
<reference evidence="1" key="1">
    <citation type="submission" date="2022-06" db="EMBL/GenBank/DDBJ databases">
        <title>Phylogenomic reconstructions and comparative analyses of Kickxellomycotina fungi.</title>
        <authorList>
            <person name="Reynolds N.K."/>
            <person name="Stajich J.E."/>
            <person name="Barry K."/>
            <person name="Grigoriev I.V."/>
            <person name="Crous P."/>
            <person name="Smith M.E."/>
        </authorList>
    </citation>
    <scope>NUCLEOTIDE SEQUENCE</scope>
    <source>
        <strain evidence="1">RSA 2271</strain>
    </source>
</reference>
<protein>
    <submittedName>
        <fullName evidence="1">Uncharacterized protein</fullName>
    </submittedName>
</protein>
<keyword evidence="2" id="KW-1185">Reference proteome</keyword>
<sequence>RHYPGRVAPHSSPSGGSDNSGHSNRLVRRLHHRRFGNYERLVPTSLTKPTPKSPLPHQFVNLPAGIKRPPYADSGQVPSDSFVPEIPILTADEIARLRRASKLAKEALEFGGSLVKVGATTAEIDERIYEFITQDKGAYPSPLNYSGYPRSVCTSINNVICHGIPDNRRLVCGDIINIDVTVYKDGFHGDTSYTYLVGEVDEKGRELTQATKEALELGICVCGPGVPFKEIGRVIE</sequence>
<evidence type="ECO:0000313" key="1">
    <source>
        <dbReference type="EMBL" id="KAJ1673520.1"/>
    </source>
</evidence>
<feature type="non-terminal residue" evidence="1">
    <location>
        <position position="1"/>
    </location>
</feature>
<gene>
    <name evidence="1" type="ORF">EV182_005070</name>
</gene>
<evidence type="ECO:0000313" key="2">
    <source>
        <dbReference type="Proteomes" id="UP001145114"/>
    </source>
</evidence>
<comment type="caution">
    <text evidence="1">The sequence shown here is derived from an EMBL/GenBank/DDBJ whole genome shotgun (WGS) entry which is preliminary data.</text>
</comment>
<accession>A0ACC1HAG2</accession>